<evidence type="ECO:0000313" key="2">
    <source>
        <dbReference type="Proteomes" id="UP000265520"/>
    </source>
</evidence>
<comment type="caution">
    <text evidence="1">The sequence shown here is derived from an EMBL/GenBank/DDBJ whole genome shotgun (WGS) entry which is preliminary data.</text>
</comment>
<feature type="non-terminal residue" evidence="1">
    <location>
        <position position="1"/>
    </location>
</feature>
<organism evidence="1 2">
    <name type="scientific">Trifolium medium</name>
    <dbReference type="NCBI Taxonomy" id="97028"/>
    <lineage>
        <taxon>Eukaryota</taxon>
        <taxon>Viridiplantae</taxon>
        <taxon>Streptophyta</taxon>
        <taxon>Embryophyta</taxon>
        <taxon>Tracheophyta</taxon>
        <taxon>Spermatophyta</taxon>
        <taxon>Magnoliopsida</taxon>
        <taxon>eudicotyledons</taxon>
        <taxon>Gunneridae</taxon>
        <taxon>Pentapetalae</taxon>
        <taxon>rosids</taxon>
        <taxon>fabids</taxon>
        <taxon>Fabales</taxon>
        <taxon>Fabaceae</taxon>
        <taxon>Papilionoideae</taxon>
        <taxon>50 kb inversion clade</taxon>
        <taxon>NPAAA clade</taxon>
        <taxon>Hologalegina</taxon>
        <taxon>IRL clade</taxon>
        <taxon>Trifolieae</taxon>
        <taxon>Trifolium</taxon>
    </lineage>
</organism>
<name>A0A392V055_9FABA</name>
<proteinExistence type="predicted"/>
<protein>
    <submittedName>
        <fullName evidence="1">Uncharacterized protein</fullName>
    </submittedName>
</protein>
<evidence type="ECO:0000313" key="1">
    <source>
        <dbReference type="EMBL" id="MCI80461.1"/>
    </source>
</evidence>
<dbReference type="EMBL" id="LXQA010996050">
    <property type="protein sequence ID" value="MCI80461.1"/>
    <property type="molecule type" value="Genomic_DNA"/>
</dbReference>
<keyword evidence="2" id="KW-1185">Reference proteome</keyword>
<sequence>QGWKEEKKNIPVKFHPWRVNGAGAAAATGVQEKRELGCDRIQCHVLS</sequence>
<accession>A0A392V055</accession>
<dbReference type="AlphaFoldDB" id="A0A392V055"/>
<reference evidence="1 2" key="1">
    <citation type="journal article" date="2018" name="Front. Plant Sci.">
        <title>Red Clover (Trifolium pratense) and Zigzag Clover (T. medium) - A Picture of Genomic Similarities and Differences.</title>
        <authorList>
            <person name="Dluhosova J."/>
            <person name="Istvanek J."/>
            <person name="Nedelnik J."/>
            <person name="Repkova J."/>
        </authorList>
    </citation>
    <scope>NUCLEOTIDE SEQUENCE [LARGE SCALE GENOMIC DNA]</scope>
    <source>
        <strain evidence="2">cv. 10/8</strain>
        <tissue evidence="1">Leaf</tissue>
    </source>
</reference>
<dbReference type="Proteomes" id="UP000265520">
    <property type="component" value="Unassembled WGS sequence"/>
</dbReference>